<accession>E2BR89</accession>
<dbReference type="AlphaFoldDB" id="E2BR89"/>
<dbReference type="Proteomes" id="UP000008237">
    <property type="component" value="Unassembled WGS sequence"/>
</dbReference>
<gene>
    <name evidence="1" type="ORF">EAI_09453</name>
</gene>
<reference evidence="1 2" key="1">
    <citation type="journal article" date="2010" name="Science">
        <title>Genomic comparison of the ants Camponotus floridanus and Harpegnathos saltator.</title>
        <authorList>
            <person name="Bonasio R."/>
            <person name="Zhang G."/>
            <person name="Ye C."/>
            <person name="Mutti N.S."/>
            <person name="Fang X."/>
            <person name="Qin N."/>
            <person name="Donahue G."/>
            <person name="Yang P."/>
            <person name="Li Q."/>
            <person name="Li C."/>
            <person name="Zhang P."/>
            <person name="Huang Z."/>
            <person name="Berger S.L."/>
            <person name="Reinberg D."/>
            <person name="Wang J."/>
            <person name="Liebig J."/>
        </authorList>
    </citation>
    <scope>NUCLEOTIDE SEQUENCE [LARGE SCALE GENOMIC DNA]</scope>
    <source>
        <strain evidence="1 2">R22 G/1</strain>
    </source>
</reference>
<dbReference type="InParanoid" id="E2BR89"/>
<protein>
    <submittedName>
        <fullName evidence="1">Uncharacterized protein</fullName>
    </submittedName>
</protein>
<name>E2BR89_HARSA</name>
<organism evidence="2">
    <name type="scientific">Harpegnathos saltator</name>
    <name type="common">Jerdon's jumping ant</name>
    <dbReference type="NCBI Taxonomy" id="610380"/>
    <lineage>
        <taxon>Eukaryota</taxon>
        <taxon>Metazoa</taxon>
        <taxon>Ecdysozoa</taxon>
        <taxon>Arthropoda</taxon>
        <taxon>Hexapoda</taxon>
        <taxon>Insecta</taxon>
        <taxon>Pterygota</taxon>
        <taxon>Neoptera</taxon>
        <taxon>Endopterygota</taxon>
        <taxon>Hymenoptera</taxon>
        <taxon>Apocrita</taxon>
        <taxon>Aculeata</taxon>
        <taxon>Formicoidea</taxon>
        <taxon>Formicidae</taxon>
        <taxon>Ponerinae</taxon>
        <taxon>Ponerini</taxon>
        <taxon>Harpegnathos</taxon>
    </lineage>
</organism>
<sequence length="133" mass="15569">MDVSTFLDLQGYMVGKRFIVKEATILKNGTFLSHYSTFLDLQGYMVGKRFIVKEAAILKNETILSHYFFTSPMPWHLLTRSDKLRAYWFTANHHGLRWEDGAVKYCRAEHVITTVWWVICMASLKMSHLNLCM</sequence>
<dbReference type="EMBL" id="GL449934">
    <property type="protein sequence ID" value="EFN81791.1"/>
    <property type="molecule type" value="Genomic_DNA"/>
</dbReference>
<evidence type="ECO:0000313" key="2">
    <source>
        <dbReference type="Proteomes" id="UP000008237"/>
    </source>
</evidence>
<dbReference type="OMA" id="WVICMAS"/>
<evidence type="ECO:0000313" key="1">
    <source>
        <dbReference type="EMBL" id="EFN81791.1"/>
    </source>
</evidence>
<proteinExistence type="predicted"/>
<keyword evidence="2" id="KW-1185">Reference proteome</keyword>